<reference evidence="2 3" key="1">
    <citation type="submission" date="2018-09" db="EMBL/GenBank/DDBJ databases">
        <authorList>
            <person name="Zhu H."/>
        </authorList>
    </citation>
    <scope>NUCLEOTIDE SEQUENCE [LARGE SCALE GENOMIC DNA]</scope>
    <source>
        <strain evidence="2 3">K1S02-61</strain>
    </source>
</reference>
<protein>
    <submittedName>
        <fullName evidence="2">DUF1302 family protein</fullName>
    </submittedName>
</protein>
<dbReference type="InterPro" id="IPR010727">
    <property type="entry name" value="DUF1302"/>
</dbReference>
<proteinExistence type="predicted"/>
<dbReference type="OrthoDB" id="8932625at2"/>
<dbReference type="RefSeq" id="WP_119809665.1">
    <property type="nucleotide sequence ID" value="NZ_QYUP01000042.1"/>
</dbReference>
<keyword evidence="3" id="KW-1185">Reference proteome</keyword>
<accession>A0A418Y6B6</accession>
<comment type="caution">
    <text evidence="2">The sequence shown here is derived from an EMBL/GenBank/DDBJ whole genome shotgun (WGS) entry which is preliminary data.</text>
</comment>
<sequence>MQFNNRQAAARSRCAPSVLAVAVAALCASGGAAAIDLSFGNPDINASWGNTVRYNAGWRMNERNAIIAASRNNDEGTFSFDKHDMVTSRLDLLTEFDFNYRTDIGFRVSAAAWKDFAFNKDVRFNPAIRNNISSYNNDTFSQTTERFQGGLSGEILDAYVFANFSLGGMNGNIKAGRQTVLWGESLILSPFSVSDGQAPIDGIKGLTTPGVDAKEVVLPIGQVSGSLQLTPTVSILGQYYYEWRNSRAPNGGTYLAATDFILDGPDRLPLANGAAFVNNRLLKPKERGDWGIAARWTPGWMNGGTLGAYYRDFTEKSASASINPAGGNYQFFFPRHQKLLGLSLAHSVGGVSIGAEIVRRQDAVLNTVIQNGALEAARGDAWTGLVNGVALLGPNSLWSSAAVIGELGYSRLDKVTSGDAFFPACWKRPAGDQSTRTGCSSRDNWQAALRFSPGWTAVRPGWDAALNLALTYGIKGNSPLTLPDHGNEGAGSYSVGATWVYNARHDFTLAYIDYLATHDGLNGAIRVSNGSQRQDRGWLSFTYKGSF</sequence>
<organism evidence="2 3">
    <name type="scientific">Massilia cavernae</name>
    <dbReference type="NCBI Taxonomy" id="2320864"/>
    <lineage>
        <taxon>Bacteria</taxon>
        <taxon>Pseudomonadati</taxon>
        <taxon>Pseudomonadota</taxon>
        <taxon>Betaproteobacteria</taxon>
        <taxon>Burkholderiales</taxon>
        <taxon>Oxalobacteraceae</taxon>
        <taxon>Telluria group</taxon>
        <taxon>Massilia</taxon>
    </lineage>
</organism>
<dbReference type="Pfam" id="PF06980">
    <property type="entry name" value="DUF1302"/>
    <property type="match status" value="1"/>
</dbReference>
<evidence type="ECO:0000256" key="1">
    <source>
        <dbReference type="SAM" id="SignalP"/>
    </source>
</evidence>
<name>A0A418Y6B6_9BURK</name>
<feature type="signal peptide" evidence="1">
    <location>
        <begin position="1"/>
        <end position="34"/>
    </location>
</feature>
<feature type="chain" id="PRO_5019213194" evidence="1">
    <location>
        <begin position="35"/>
        <end position="547"/>
    </location>
</feature>
<gene>
    <name evidence="2" type="ORF">D3872_04465</name>
</gene>
<keyword evidence="1" id="KW-0732">Signal</keyword>
<evidence type="ECO:0000313" key="3">
    <source>
        <dbReference type="Proteomes" id="UP000284006"/>
    </source>
</evidence>
<dbReference type="AlphaFoldDB" id="A0A418Y6B6"/>
<evidence type="ECO:0000313" key="2">
    <source>
        <dbReference type="EMBL" id="RJG23489.1"/>
    </source>
</evidence>
<dbReference type="Proteomes" id="UP000284006">
    <property type="component" value="Unassembled WGS sequence"/>
</dbReference>
<dbReference type="EMBL" id="QYUP01000042">
    <property type="protein sequence ID" value="RJG23489.1"/>
    <property type="molecule type" value="Genomic_DNA"/>
</dbReference>